<dbReference type="EMBL" id="BJUK01000055">
    <property type="protein sequence ID" value="GEK48903.1"/>
    <property type="molecule type" value="Genomic_DNA"/>
</dbReference>
<dbReference type="InterPro" id="IPR014980">
    <property type="entry name" value="DOPA_dioxygen"/>
</dbReference>
<dbReference type="Proteomes" id="UP000651738">
    <property type="component" value="Unassembled WGS sequence"/>
</dbReference>
<dbReference type="SUPFAM" id="SSF143410">
    <property type="entry name" value="DOPA-like"/>
    <property type="match status" value="1"/>
</dbReference>
<evidence type="ECO:0000313" key="3">
    <source>
        <dbReference type="Proteomes" id="UP000321275"/>
    </source>
</evidence>
<evidence type="ECO:0000313" key="2">
    <source>
        <dbReference type="EMBL" id="MBH8580182.1"/>
    </source>
</evidence>
<dbReference type="GO" id="GO:0051213">
    <property type="term" value="F:dioxygenase activity"/>
    <property type="evidence" value="ECO:0007669"/>
    <property type="project" value="UniProtKB-KW"/>
</dbReference>
<dbReference type="Proteomes" id="UP000321275">
    <property type="component" value="Unassembled WGS sequence"/>
</dbReference>
<dbReference type="PIRSF" id="PIRSF028139">
    <property type="entry name" value="DOPA-diox_rel_Mll2280"/>
    <property type="match status" value="1"/>
</dbReference>
<reference evidence="2 4" key="2">
    <citation type="submission" date="2020-12" db="EMBL/GenBank/DDBJ databases">
        <title>Draft genome sequence of Halomonas pacifica strain CARE-V15.</title>
        <authorList>
            <person name="Vignesh N."/>
            <person name="Thabitha A."/>
            <person name="Saravanan R."/>
            <person name="Manigandan V."/>
        </authorList>
    </citation>
    <scope>NUCLEOTIDE SEQUENCE [LARGE SCALE GENOMIC DNA]</scope>
    <source>
        <strain evidence="2 4">CARE-V15</strain>
    </source>
</reference>
<evidence type="ECO:0000313" key="1">
    <source>
        <dbReference type="EMBL" id="GEK48903.1"/>
    </source>
</evidence>
<dbReference type="Pfam" id="PF08883">
    <property type="entry name" value="DOPA_dioxygen"/>
    <property type="match status" value="1"/>
</dbReference>
<dbReference type="EMBL" id="JAEDAF010000007">
    <property type="protein sequence ID" value="MBH8580182.1"/>
    <property type="molecule type" value="Genomic_DNA"/>
</dbReference>
<name>A0A510XBZ2_9GAMM</name>
<proteinExistence type="predicted"/>
<sequence length="115" mass="13139">MNNLKKPVSINKGYHAHVYFDQETVDFASRLCKEVGERFGFKVGRVHQKLVGPHTKWSCQIAFGPESFDDFIPWLDDRRGELSVLVHALTGDDLADHTKYTYWLGDSVEINLDGL</sequence>
<accession>A0A510XBZ2</accession>
<dbReference type="RefSeq" id="WP_146804227.1">
    <property type="nucleotide sequence ID" value="NZ_BJUK01000055.1"/>
</dbReference>
<dbReference type="OrthoDB" id="572228at2"/>
<reference evidence="1 3" key="1">
    <citation type="submission" date="2019-07" db="EMBL/GenBank/DDBJ databases">
        <title>Whole genome shotgun sequence of Halomonas pacifica NBRC 102220.</title>
        <authorList>
            <person name="Hosoyama A."/>
            <person name="Uohara A."/>
            <person name="Ohji S."/>
            <person name="Ichikawa N."/>
        </authorList>
    </citation>
    <scope>NUCLEOTIDE SEQUENCE [LARGE SCALE GENOMIC DNA]</scope>
    <source>
        <strain evidence="1 3">NBRC 102220</strain>
    </source>
</reference>
<organism evidence="1 3">
    <name type="scientific">Bisbaumannia pacifica</name>
    <dbReference type="NCBI Taxonomy" id="77098"/>
    <lineage>
        <taxon>Bacteria</taxon>
        <taxon>Pseudomonadati</taxon>
        <taxon>Pseudomonadota</taxon>
        <taxon>Gammaproteobacteria</taxon>
        <taxon>Oceanospirillales</taxon>
        <taxon>Halomonadaceae</taxon>
        <taxon>Bisbaumannia</taxon>
    </lineage>
</organism>
<dbReference type="PANTHER" id="PTHR36423">
    <property type="entry name" value="AFR070WP"/>
    <property type="match status" value="1"/>
</dbReference>
<evidence type="ECO:0000313" key="4">
    <source>
        <dbReference type="Proteomes" id="UP000651738"/>
    </source>
</evidence>
<dbReference type="AlphaFoldDB" id="A0A510XBZ2"/>
<gene>
    <name evidence="1" type="ORF">HPA02_31860</name>
    <name evidence="2" type="ORF">I7V36_08765</name>
</gene>
<dbReference type="PANTHER" id="PTHR36423:SF2">
    <property type="entry name" value="AFR070WP"/>
    <property type="match status" value="1"/>
</dbReference>
<keyword evidence="3" id="KW-1185">Reference proteome</keyword>
<dbReference type="Gene3D" id="3.30.70.1240">
    <property type="entry name" value="DOPA-like domains"/>
    <property type="match status" value="1"/>
</dbReference>
<comment type="caution">
    <text evidence="1">The sequence shown here is derived from an EMBL/GenBank/DDBJ whole genome shotgun (WGS) entry which is preliminary data.</text>
</comment>
<keyword evidence="1" id="KW-0560">Oxidoreductase</keyword>
<keyword evidence="1" id="KW-0223">Dioxygenase</keyword>
<dbReference type="InterPro" id="IPR023389">
    <property type="entry name" value="DOPA-like_sf"/>
</dbReference>
<protein>
    <submittedName>
        <fullName evidence="1 2">DOPA 4,5-dioxygenase</fullName>
    </submittedName>
</protein>